<protein>
    <submittedName>
        <fullName evidence="2">Uncharacterized protein</fullName>
    </submittedName>
</protein>
<dbReference type="EMBL" id="JWIY01000004">
    <property type="protein sequence ID" value="KIC77399.1"/>
    <property type="molecule type" value="Genomic_DNA"/>
</dbReference>
<accession>A0A0C1HJD9</accession>
<evidence type="ECO:0000256" key="1">
    <source>
        <dbReference type="SAM" id="Phobius"/>
    </source>
</evidence>
<dbReference type="RefSeq" id="WP_039677779.1">
    <property type="nucleotide sequence ID" value="NZ_JWIY01000004.1"/>
</dbReference>
<evidence type="ECO:0000313" key="2">
    <source>
        <dbReference type="EMBL" id="KIC77399.1"/>
    </source>
</evidence>
<evidence type="ECO:0000313" key="3">
    <source>
        <dbReference type="Proteomes" id="UP000031339"/>
    </source>
</evidence>
<dbReference type="AlphaFoldDB" id="A0A0C1HJD9"/>
<sequence>MINRQAKKFFDYYLKMVATEEYQSDYQRHEQEGLEFHKKYIEEKHPEWRTRTDYFDEFSIGEFIILDTLSNEGVNKLTKRLYSLPKSKFKVKNYYKKPTIFKKYDYVHLEYLRHGVGIFAEIEIIGDKFFSSIEISWATVNNYYAIFQYRFHFKQVLTESNLQLFISDNIKNLSKKDYINWYILDDEDDKLNYLAIDQMTNELPSLICQHYITTFLYSENGKMNKLINLTVAFRKDKVDIDKIYFGDISYSLYNKKGNYYISNSFNDSDYVLYSGNNFIPRFSILGSISQYGNELYYLLFGERELHIFEGDFSKYVSGRKNIMFNKNFLNLLKKIQSLSESENRIDISNFKKDFEDSWTIFVSNDEVQLENLFHKNLSYYRNVIKENYSYLNMLTEINYTKTNTISSIVATIVSIIATIISVIALLK</sequence>
<organism evidence="2 3">
    <name type="scientific">Streptococcus constellatus</name>
    <dbReference type="NCBI Taxonomy" id="76860"/>
    <lineage>
        <taxon>Bacteria</taxon>
        <taxon>Bacillati</taxon>
        <taxon>Bacillota</taxon>
        <taxon>Bacilli</taxon>
        <taxon>Lactobacillales</taxon>
        <taxon>Streptococcaceae</taxon>
        <taxon>Streptococcus</taxon>
        <taxon>Streptococcus anginosus group</taxon>
    </lineage>
</organism>
<reference evidence="2 3" key="1">
    <citation type="submission" date="2014-12" db="EMBL/GenBank/DDBJ databases">
        <title>Partial genome sequence of Streptococcus constellatus KCOM 1650 (= ChDC B144).</title>
        <authorList>
            <person name="Kook J.-K."/>
            <person name="Park S.-N."/>
            <person name="Lim Y.K."/>
            <person name="Jo E."/>
        </authorList>
    </citation>
    <scope>NUCLEOTIDE SEQUENCE [LARGE SCALE GENOMIC DNA]</scope>
    <source>
        <strain evidence="2 3">KCOM 1650</strain>
    </source>
</reference>
<proteinExistence type="predicted"/>
<dbReference type="Proteomes" id="UP000031339">
    <property type="component" value="Unassembled WGS sequence"/>
</dbReference>
<keyword evidence="1" id="KW-0812">Transmembrane</keyword>
<keyword evidence="1" id="KW-0472">Membrane</keyword>
<comment type="caution">
    <text evidence="2">The sequence shown here is derived from an EMBL/GenBank/DDBJ whole genome shotgun (WGS) entry which is preliminary data.</text>
</comment>
<name>A0A0C1HJD9_STRCV</name>
<gene>
    <name evidence="2" type="ORF">RN79_09035</name>
</gene>
<keyword evidence="1" id="KW-1133">Transmembrane helix</keyword>
<dbReference type="OrthoDB" id="2016630at2"/>
<feature type="transmembrane region" description="Helical" evidence="1">
    <location>
        <begin position="405"/>
        <end position="426"/>
    </location>
</feature>